<dbReference type="SMART" id="SM00729">
    <property type="entry name" value="Elp3"/>
    <property type="match status" value="1"/>
</dbReference>
<dbReference type="InterPro" id="IPR036724">
    <property type="entry name" value="Cobalamin-bd_sf"/>
</dbReference>
<keyword evidence="2" id="KW-0949">S-adenosyl-L-methionine</keyword>
<dbReference type="InterPro" id="IPR058240">
    <property type="entry name" value="rSAM_sf"/>
</dbReference>
<evidence type="ECO:0000259" key="6">
    <source>
        <dbReference type="PROSITE" id="PS51332"/>
    </source>
</evidence>
<evidence type="ECO:0000256" key="3">
    <source>
        <dbReference type="ARBA" id="ARBA00022723"/>
    </source>
</evidence>
<comment type="cofactor">
    <cofactor evidence="1">
        <name>[4Fe-4S] cluster</name>
        <dbReference type="ChEBI" id="CHEBI:49883"/>
    </cofactor>
</comment>
<dbReference type="PROSITE" id="PS51918">
    <property type="entry name" value="RADICAL_SAM"/>
    <property type="match status" value="1"/>
</dbReference>
<dbReference type="PROSITE" id="PS51332">
    <property type="entry name" value="B12_BINDING"/>
    <property type="match status" value="1"/>
</dbReference>
<dbReference type="Pfam" id="PF04055">
    <property type="entry name" value="Radical_SAM"/>
    <property type="match status" value="1"/>
</dbReference>
<dbReference type="Pfam" id="PF02310">
    <property type="entry name" value="B12-binding"/>
    <property type="match status" value="1"/>
</dbReference>
<reference evidence="8" key="1">
    <citation type="submission" date="2018-05" db="EMBL/GenBank/DDBJ databases">
        <authorList>
            <person name="Lanie J.A."/>
            <person name="Ng W.-L."/>
            <person name="Kazmierczak K.M."/>
            <person name="Andrzejewski T.M."/>
            <person name="Davidsen T.M."/>
            <person name="Wayne K.J."/>
            <person name="Tettelin H."/>
            <person name="Glass J.I."/>
            <person name="Rusch D."/>
            <person name="Podicherti R."/>
            <person name="Tsui H.-C.T."/>
            <person name="Winkler M.E."/>
        </authorList>
    </citation>
    <scope>NUCLEOTIDE SEQUENCE</scope>
</reference>
<organism evidence="8">
    <name type="scientific">marine metagenome</name>
    <dbReference type="NCBI Taxonomy" id="408172"/>
    <lineage>
        <taxon>unclassified sequences</taxon>
        <taxon>metagenomes</taxon>
        <taxon>ecological metagenomes</taxon>
    </lineage>
</organism>
<dbReference type="AlphaFoldDB" id="A0A382REJ8"/>
<evidence type="ECO:0000256" key="1">
    <source>
        <dbReference type="ARBA" id="ARBA00001966"/>
    </source>
</evidence>
<dbReference type="Gene3D" id="3.80.30.20">
    <property type="entry name" value="tm_1862 like domain"/>
    <property type="match status" value="1"/>
</dbReference>
<evidence type="ECO:0000259" key="7">
    <source>
        <dbReference type="PROSITE" id="PS51918"/>
    </source>
</evidence>
<dbReference type="GO" id="GO:0031419">
    <property type="term" value="F:cobalamin binding"/>
    <property type="evidence" value="ECO:0007669"/>
    <property type="project" value="InterPro"/>
</dbReference>
<dbReference type="InterPro" id="IPR006638">
    <property type="entry name" value="Elp3/MiaA/NifB-like_rSAM"/>
</dbReference>
<dbReference type="Gene3D" id="3.40.50.280">
    <property type="entry name" value="Cobalamin-binding domain"/>
    <property type="match status" value="1"/>
</dbReference>
<dbReference type="SFLD" id="SFLDG01082">
    <property type="entry name" value="B12-binding_domain_containing"/>
    <property type="match status" value="1"/>
</dbReference>
<dbReference type="PANTHER" id="PTHR43409:SF16">
    <property type="entry name" value="SLR0320 PROTEIN"/>
    <property type="match status" value="1"/>
</dbReference>
<keyword evidence="4" id="KW-0408">Iron</keyword>
<dbReference type="InterPro" id="IPR006158">
    <property type="entry name" value="Cobalamin-bd"/>
</dbReference>
<accession>A0A382REJ8</accession>
<feature type="non-terminal residue" evidence="8">
    <location>
        <position position="1"/>
    </location>
</feature>
<proteinExistence type="predicted"/>
<dbReference type="GO" id="GO:0005829">
    <property type="term" value="C:cytosol"/>
    <property type="evidence" value="ECO:0007669"/>
    <property type="project" value="TreeGrafter"/>
</dbReference>
<dbReference type="InterPro" id="IPR023404">
    <property type="entry name" value="rSAM_horseshoe"/>
</dbReference>
<keyword evidence="5" id="KW-0411">Iron-sulfur</keyword>
<keyword evidence="3" id="KW-0479">Metal-binding</keyword>
<dbReference type="InterPro" id="IPR051198">
    <property type="entry name" value="BchE-like"/>
</dbReference>
<feature type="domain" description="Radical SAM core" evidence="7">
    <location>
        <begin position="154"/>
        <end position="321"/>
    </location>
</feature>
<feature type="non-terminal residue" evidence="8">
    <location>
        <position position="321"/>
    </location>
</feature>
<evidence type="ECO:0000256" key="5">
    <source>
        <dbReference type="ARBA" id="ARBA00023014"/>
    </source>
</evidence>
<dbReference type="InterPro" id="IPR007197">
    <property type="entry name" value="rSAM"/>
</dbReference>
<dbReference type="GO" id="GO:0046872">
    <property type="term" value="F:metal ion binding"/>
    <property type="evidence" value="ECO:0007669"/>
    <property type="project" value="UniProtKB-KW"/>
</dbReference>
<feature type="domain" description="B12-binding" evidence="6">
    <location>
        <begin position="1"/>
        <end position="126"/>
    </location>
</feature>
<dbReference type="SUPFAM" id="SSF52242">
    <property type="entry name" value="Cobalamin (vitamin B12)-binding domain"/>
    <property type="match status" value="1"/>
</dbReference>
<dbReference type="SUPFAM" id="SSF102114">
    <property type="entry name" value="Radical SAM enzymes"/>
    <property type="match status" value="1"/>
</dbReference>
<dbReference type="EMBL" id="UINC01121130">
    <property type="protein sequence ID" value="SVC96066.1"/>
    <property type="molecule type" value="Genomic_DNA"/>
</dbReference>
<sequence length="321" mass="36938">LVTLNTKFIHSSLSIRYLRNVTKNEGFDNVWIQEFVINQPIWKVAAEILNKKPKILGISVYIWNRRQSMELIERLKKQDPTMVIVVGGPEVSFDMHSTDRYTVIAGEGEAKWLEFLEHSRNEDSPTPATVKDWESYGTNLPELSPAYIKDDLPHLKNRLVYMETSRGCPYLCSFCLSALDKTVRFFDDQTVNEQINLLIKGGVTKIKFVDRTFNLKPSHMKELMRRLSKFWGIAFHFEVIGDLLTDDLLEFLETVPEGMFQFEIGVQTTNPSVQETIERKQDNSKLFSAIDCLISANLIHIHCDLIFGLPGETLDDILKSF</sequence>
<name>A0A382REJ8_9ZZZZ</name>
<evidence type="ECO:0000256" key="4">
    <source>
        <dbReference type="ARBA" id="ARBA00023004"/>
    </source>
</evidence>
<protein>
    <submittedName>
        <fullName evidence="8">Uncharacterized protein</fullName>
    </submittedName>
</protein>
<evidence type="ECO:0000313" key="8">
    <source>
        <dbReference type="EMBL" id="SVC96066.1"/>
    </source>
</evidence>
<dbReference type="SFLD" id="SFLDS00029">
    <property type="entry name" value="Radical_SAM"/>
    <property type="match status" value="1"/>
</dbReference>
<dbReference type="PANTHER" id="PTHR43409">
    <property type="entry name" value="ANAEROBIC MAGNESIUM-PROTOPORPHYRIN IX MONOMETHYL ESTER CYCLASE-RELATED"/>
    <property type="match status" value="1"/>
</dbReference>
<dbReference type="CDD" id="cd01335">
    <property type="entry name" value="Radical_SAM"/>
    <property type="match status" value="1"/>
</dbReference>
<gene>
    <name evidence="8" type="ORF">METZ01_LOCUS348920</name>
</gene>
<evidence type="ECO:0000256" key="2">
    <source>
        <dbReference type="ARBA" id="ARBA00022691"/>
    </source>
</evidence>
<dbReference type="GO" id="GO:0003824">
    <property type="term" value="F:catalytic activity"/>
    <property type="evidence" value="ECO:0007669"/>
    <property type="project" value="InterPro"/>
</dbReference>
<dbReference type="GO" id="GO:0051536">
    <property type="term" value="F:iron-sulfur cluster binding"/>
    <property type="evidence" value="ECO:0007669"/>
    <property type="project" value="UniProtKB-KW"/>
</dbReference>